<dbReference type="EMBL" id="MFIZ01000014">
    <property type="protein sequence ID" value="OGG11822.1"/>
    <property type="molecule type" value="Genomic_DNA"/>
</dbReference>
<evidence type="ECO:0000313" key="2">
    <source>
        <dbReference type="EMBL" id="OGG11822.1"/>
    </source>
</evidence>
<reference evidence="2 3" key="1">
    <citation type="journal article" date="2016" name="Nat. Commun.">
        <title>Thousands of microbial genomes shed light on interconnected biogeochemical processes in an aquifer system.</title>
        <authorList>
            <person name="Anantharaman K."/>
            <person name="Brown C.T."/>
            <person name="Hug L.A."/>
            <person name="Sharon I."/>
            <person name="Castelle C.J."/>
            <person name="Probst A.J."/>
            <person name="Thomas B.C."/>
            <person name="Singh A."/>
            <person name="Wilkins M.J."/>
            <person name="Karaoz U."/>
            <person name="Brodie E.L."/>
            <person name="Williams K.H."/>
            <person name="Hubbard S.S."/>
            <person name="Banfield J.F."/>
        </authorList>
    </citation>
    <scope>NUCLEOTIDE SEQUENCE [LARGE SCALE GENOMIC DNA]</scope>
</reference>
<proteinExistence type="predicted"/>
<comment type="caution">
    <text evidence="2">The sequence shown here is derived from an EMBL/GenBank/DDBJ whole genome shotgun (WGS) entry which is preliminary data.</text>
</comment>
<keyword evidence="1" id="KW-0472">Membrane</keyword>
<name>A0A1F5ZI73_9BACT</name>
<dbReference type="Proteomes" id="UP000177268">
    <property type="component" value="Unassembled WGS sequence"/>
</dbReference>
<organism evidence="2 3">
    <name type="scientific">Candidatus Gottesmanbacteria bacterium RBG_13_45_10</name>
    <dbReference type="NCBI Taxonomy" id="1798370"/>
    <lineage>
        <taxon>Bacteria</taxon>
        <taxon>Candidatus Gottesmaniibacteriota</taxon>
    </lineage>
</organism>
<sequence length="214" mass="24326">MSKIYLELLDKNRQTLFQKLSAFVGYGYLAGGTALALQINHRKSVDFDVFVEKPIKNALHLAIKKVFGPQNYEVNTEDQLTFSPQTGSEVTFLWYYWKPILPLVATPSLSLASTQDIAADKAHTLGRRALWRDYVDLFVLMKNQGISIQSIVISAKKKFQGDFVETQFLEQLSYFNDVTIVPVEFVNISYTPEEIKSFLVQQVESYLKTVLPTG</sequence>
<evidence type="ECO:0000256" key="1">
    <source>
        <dbReference type="SAM" id="Phobius"/>
    </source>
</evidence>
<gene>
    <name evidence="2" type="ORF">A2Z00_03795</name>
</gene>
<evidence type="ECO:0000313" key="3">
    <source>
        <dbReference type="Proteomes" id="UP000177268"/>
    </source>
</evidence>
<keyword evidence="1" id="KW-0812">Transmembrane</keyword>
<protein>
    <recommendedName>
        <fullName evidence="4">Nucleotidyl transferase AbiEii/AbiGii toxin family protein</fullName>
    </recommendedName>
</protein>
<dbReference type="STRING" id="1798370.A2Z00_03795"/>
<evidence type="ECO:0008006" key="4">
    <source>
        <dbReference type="Google" id="ProtNLM"/>
    </source>
</evidence>
<accession>A0A1F5ZI73</accession>
<feature type="transmembrane region" description="Helical" evidence="1">
    <location>
        <begin position="20"/>
        <end position="37"/>
    </location>
</feature>
<keyword evidence="1" id="KW-1133">Transmembrane helix</keyword>
<dbReference type="AlphaFoldDB" id="A0A1F5ZI73"/>